<dbReference type="GO" id="GO:0003700">
    <property type="term" value="F:DNA-binding transcription factor activity"/>
    <property type="evidence" value="ECO:0007669"/>
    <property type="project" value="InterPro"/>
</dbReference>
<dbReference type="SMART" id="SM00418">
    <property type="entry name" value="HTH_ARSR"/>
    <property type="match status" value="1"/>
</dbReference>
<dbReference type="InterPro" id="IPR011991">
    <property type="entry name" value="ArsR-like_HTH"/>
</dbReference>
<dbReference type="OrthoDB" id="8448256at2"/>
<comment type="caution">
    <text evidence="2">The sequence shown here is derived from an EMBL/GenBank/DDBJ whole genome shotgun (WGS) entry which is preliminary data.</text>
</comment>
<protein>
    <submittedName>
        <fullName evidence="2">MarR family transcriptional regulator</fullName>
    </submittedName>
</protein>
<dbReference type="Proteomes" id="UP000291613">
    <property type="component" value="Unassembled WGS sequence"/>
</dbReference>
<dbReference type="SUPFAM" id="SSF46785">
    <property type="entry name" value="Winged helix' DNA-binding domain"/>
    <property type="match status" value="1"/>
</dbReference>
<sequence>MNNPYAKTVGFELLHAARLHRARSAQLLGEIGLFPGQEQVLTLLAEDERTMGDLATSLRVRPPTASKTIARLSAQGLVERRASNGDGRTVRVGLTDEGRARATAVEAVWRALEAEAVAGLDPKDRKRLRKLLRKLGQNVSSRSIAMDHIDEVLVPEFEGASETV</sequence>
<dbReference type="PANTHER" id="PTHR33164">
    <property type="entry name" value="TRANSCRIPTIONAL REGULATOR, MARR FAMILY"/>
    <property type="match status" value="1"/>
</dbReference>
<reference evidence="2 3" key="1">
    <citation type="submission" date="2019-02" db="EMBL/GenBank/DDBJ databases">
        <title>Hansschlegelia quercus sp. nov., a novel methylotrophic bacterium from buds of oak (Quercus robur L.).</title>
        <authorList>
            <person name="Agafonova N.V."/>
            <person name="Kaparullina E.N."/>
            <person name="Grouzdev D.S."/>
            <person name="Doronina N.V."/>
        </authorList>
    </citation>
    <scope>NUCLEOTIDE SEQUENCE [LARGE SCALE GENOMIC DNA]</scope>
    <source>
        <strain evidence="2 3">Dub</strain>
    </source>
</reference>
<evidence type="ECO:0000313" key="2">
    <source>
        <dbReference type="EMBL" id="TBN52430.1"/>
    </source>
</evidence>
<proteinExistence type="predicted"/>
<dbReference type="GO" id="GO:0006950">
    <property type="term" value="P:response to stress"/>
    <property type="evidence" value="ECO:0007669"/>
    <property type="project" value="TreeGrafter"/>
</dbReference>
<dbReference type="PROSITE" id="PS50995">
    <property type="entry name" value="HTH_MARR_2"/>
    <property type="match status" value="1"/>
</dbReference>
<feature type="domain" description="HTH marR-type" evidence="1">
    <location>
        <begin position="6"/>
        <end position="137"/>
    </location>
</feature>
<dbReference type="InterPro" id="IPR036388">
    <property type="entry name" value="WH-like_DNA-bd_sf"/>
</dbReference>
<dbReference type="CDD" id="cd00090">
    <property type="entry name" value="HTH_ARSR"/>
    <property type="match status" value="1"/>
</dbReference>
<name>A0A4Q9GNA2_9HYPH</name>
<accession>A0A4Q9GNA2</accession>
<dbReference type="AlphaFoldDB" id="A0A4Q9GNA2"/>
<evidence type="ECO:0000259" key="1">
    <source>
        <dbReference type="PROSITE" id="PS50995"/>
    </source>
</evidence>
<dbReference type="PRINTS" id="PR00598">
    <property type="entry name" value="HTHMARR"/>
</dbReference>
<dbReference type="InterPro" id="IPR036390">
    <property type="entry name" value="WH_DNA-bd_sf"/>
</dbReference>
<dbReference type="Gene3D" id="1.10.10.10">
    <property type="entry name" value="Winged helix-like DNA-binding domain superfamily/Winged helix DNA-binding domain"/>
    <property type="match status" value="1"/>
</dbReference>
<gene>
    <name evidence="2" type="ORF">EYR15_11360</name>
</gene>
<dbReference type="InterPro" id="IPR001845">
    <property type="entry name" value="HTH_ArsR_DNA-bd_dom"/>
</dbReference>
<dbReference type="EMBL" id="SIUB01000005">
    <property type="protein sequence ID" value="TBN52430.1"/>
    <property type="molecule type" value="Genomic_DNA"/>
</dbReference>
<dbReference type="InterPro" id="IPR039422">
    <property type="entry name" value="MarR/SlyA-like"/>
</dbReference>
<dbReference type="PANTHER" id="PTHR33164:SF43">
    <property type="entry name" value="HTH-TYPE TRANSCRIPTIONAL REPRESSOR YETL"/>
    <property type="match status" value="1"/>
</dbReference>
<evidence type="ECO:0000313" key="3">
    <source>
        <dbReference type="Proteomes" id="UP000291613"/>
    </source>
</evidence>
<dbReference type="RefSeq" id="WP_131003664.1">
    <property type="nucleotide sequence ID" value="NZ_JBHSZR010000013.1"/>
</dbReference>
<dbReference type="Pfam" id="PF12802">
    <property type="entry name" value="MarR_2"/>
    <property type="match status" value="1"/>
</dbReference>
<dbReference type="SMART" id="SM00347">
    <property type="entry name" value="HTH_MARR"/>
    <property type="match status" value="1"/>
</dbReference>
<organism evidence="2 3">
    <name type="scientific">Hansschlegelia quercus</name>
    <dbReference type="NCBI Taxonomy" id="2528245"/>
    <lineage>
        <taxon>Bacteria</taxon>
        <taxon>Pseudomonadati</taxon>
        <taxon>Pseudomonadota</taxon>
        <taxon>Alphaproteobacteria</taxon>
        <taxon>Hyphomicrobiales</taxon>
        <taxon>Methylopilaceae</taxon>
        <taxon>Hansschlegelia</taxon>
    </lineage>
</organism>
<keyword evidence="3" id="KW-1185">Reference proteome</keyword>
<dbReference type="InterPro" id="IPR000835">
    <property type="entry name" value="HTH_MarR-typ"/>
</dbReference>